<keyword evidence="3" id="KW-1185">Reference proteome</keyword>
<proteinExistence type="predicted"/>
<organism evidence="2 3">
    <name type="scientific">Nguyenibacter vanlangensis</name>
    <dbReference type="NCBI Taxonomy" id="1216886"/>
    <lineage>
        <taxon>Bacteria</taxon>
        <taxon>Pseudomonadati</taxon>
        <taxon>Pseudomonadota</taxon>
        <taxon>Alphaproteobacteria</taxon>
        <taxon>Acetobacterales</taxon>
        <taxon>Acetobacteraceae</taxon>
        <taxon>Nguyenibacter</taxon>
    </lineage>
</organism>
<protein>
    <submittedName>
        <fullName evidence="2">Alginate export family protein</fullName>
    </submittedName>
</protein>
<sequence length="540" mass="59730">MCIPARAPAADTARTTAPVAIQHDGKQATGPVSRPPIQTFPHAGPVGQPRRLTPAQLAAPTSTHGPWGVFNAGNGESAGFGPIGRYGVNPAAENWQYLRNPHLHDDPFDALKFIPLNRSGTIWLTFSGETRVRNWFEQRPNLGTRSPNDSGRMSIRNLYGADLHLGEHVRLFTQLINADSAGWSAYGYNTTYRKRLDVQQAFLELTGRVAGAHAGFIFGRQQFLDAPSYILYARETPSVPLSWNGFRTYAFWPRIRIDAYDFVQTNDSYTSMFRDTENYQNRLYGFNTTWAPGPIAVGRERMQSFLDLFYIGYKLAGSAAAIPTATKSASGATTRNNFGFRWHGSAPSFEFSVGGVWQGGTFNYATTNRARDVSAFAVNSIIGYRHTPSPLHPFMGVQADIYSGGDAAPTRGTVGTYIAPYSPQTNYLDTTTYIAPSNLVSLSPVLRITPRDYVSFQLKAPFMWREDANAPIFTSSARYTFPRPYNGGFIGVVPQAALSLQLNRHLNWTQYVARFVTSNGLKAAGASDGTYYQSNFVFRF</sequence>
<dbReference type="Proteomes" id="UP001449795">
    <property type="component" value="Chromosome"/>
</dbReference>
<evidence type="ECO:0000313" key="2">
    <source>
        <dbReference type="EMBL" id="XAE44039.1"/>
    </source>
</evidence>
<evidence type="ECO:0000313" key="3">
    <source>
        <dbReference type="Proteomes" id="UP001449795"/>
    </source>
</evidence>
<feature type="domain" description="Alginate export" evidence="1">
    <location>
        <begin position="123"/>
        <end position="531"/>
    </location>
</feature>
<name>A0ABZ3D8C3_9PROT</name>
<dbReference type="InterPro" id="IPR025388">
    <property type="entry name" value="Alginate_export_dom"/>
</dbReference>
<dbReference type="EMBL" id="CP152276">
    <property type="protein sequence ID" value="XAE44039.1"/>
    <property type="molecule type" value="Genomic_DNA"/>
</dbReference>
<accession>A0ABZ3D8C3</accession>
<evidence type="ECO:0000259" key="1">
    <source>
        <dbReference type="Pfam" id="PF13372"/>
    </source>
</evidence>
<reference evidence="2 3" key="1">
    <citation type="submission" date="2024-04" db="EMBL/GenBank/DDBJ databases">
        <title>Complete genome sequence of Nguyenibacter vanlangesis HBCM-1154, a strain capable of nitrogen fixation, IAA production, and phosphorus solubilization isolated from sugarcane soil.</title>
        <authorList>
            <person name="MY HANH P."/>
        </authorList>
    </citation>
    <scope>NUCLEOTIDE SEQUENCE [LARGE SCALE GENOMIC DNA]</scope>
    <source>
        <strain evidence="2 3">HBCM 1154</strain>
    </source>
</reference>
<dbReference type="Pfam" id="PF13372">
    <property type="entry name" value="Alginate_exp"/>
    <property type="match status" value="1"/>
</dbReference>
<gene>
    <name evidence="2" type="ORF">AAC691_06300</name>
</gene>
<dbReference type="RefSeq" id="WP_342629360.1">
    <property type="nucleotide sequence ID" value="NZ_CP152276.1"/>
</dbReference>